<evidence type="ECO:0000313" key="12">
    <source>
        <dbReference type="EMBL" id="MDQ0274173.1"/>
    </source>
</evidence>
<comment type="catalytic activity">
    <reaction evidence="1">
        <text>2'-deoxyuridine + phosphate = 2-deoxy-alpha-D-ribose 1-phosphate + uracil</text>
        <dbReference type="Rhea" id="RHEA:22824"/>
        <dbReference type="ChEBI" id="CHEBI:16450"/>
        <dbReference type="ChEBI" id="CHEBI:17568"/>
        <dbReference type="ChEBI" id="CHEBI:43474"/>
        <dbReference type="ChEBI" id="CHEBI:57259"/>
        <dbReference type="EC" id="2.4.2.2"/>
    </reaction>
</comment>
<dbReference type="InterPro" id="IPR036320">
    <property type="entry name" value="Glycosyl_Trfase_fam3_N_dom_sf"/>
</dbReference>
<dbReference type="EC" id="2.4.2.2" evidence="5"/>
<evidence type="ECO:0000256" key="4">
    <source>
        <dbReference type="ARBA" id="ARBA00011738"/>
    </source>
</evidence>
<accession>A0ABU0AUQ8</accession>
<evidence type="ECO:0000256" key="9">
    <source>
        <dbReference type="ARBA" id="ARBA00048453"/>
    </source>
</evidence>
<dbReference type="NCBIfam" id="NF004490">
    <property type="entry name" value="PRK05820.1"/>
    <property type="match status" value="1"/>
</dbReference>
<evidence type="ECO:0000313" key="13">
    <source>
        <dbReference type="Proteomes" id="UP001236559"/>
    </source>
</evidence>
<dbReference type="Pfam" id="PF07831">
    <property type="entry name" value="PYNP_C"/>
    <property type="match status" value="1"/>
</dbReference>
<dbReference type="Gene3D" id="3.90.1170.30">
    <property type="entry name" value="Pyrimidine nucleoside phosphorylase-like, C-terminal domain"/>
    <property type="match status" value="1"/>
</dbReference>
<dbReference type="InterPro" id="IPR000053">
    <property type="entry name" value="Thymidine/pyrmidine_PPase"/>
</dbReference>
<protein>
    <recommendedName>
        <fullName evidence="6">Pyrimidine-nucleoside phosphorylase</fullName>
        <ecNumber evidence="5">2.4.2.2</ecNumber>
    </recommendedName>
</protein>
<comment type="function">
    <text evidence="2">Catalyzes phosphorolysis of the pyrimidine nucleosides uridine, thymidine and 2'-deoxyuridine with the formation of the corresponding pyrimidine base and ribose-1-phosphate.</text>
</comment>
<comment type="similarity">
    <text evidence="3">Belongs to the thymidine/pyrimidine-nucleoside phosphorylase family.</text>
</comment>
<comment type="catalytic activity">
    <reaction evidence="10">
        <text>thymidine + phosphate = 2-deoxy-alpha-D-ribose 1-phosphate + thymine</text>
        <dbReference type="Rhea" id="RHEA:16037"/>
        <dbReference type="ChEBI" id="CHEBI:17748"/>
        <dbReference type="ChEBI" id="CHEBI:17821"/>
        <dbReference type="ChEBI" id="CHEBI:43474"/>
        <dbReference type="ChEBI" id="CHEBI:57259"/>
        <dbReference type="EC" id="2.4.2.2"/>
    </reaction>
</comment>
<dbReference type="GO" id="GO:0016154">
    <property type="term" value="F:pyrimidine-nucleoside phosphorylase activity"/>
    <property type="evidence" value="ECO:0007669"/>
    <property type="project" value="UniProtKB-EC"/>
</dbReference>
<keyword evidence="13" id="KW-1185">Reference proteome</keyword>
<dbReference type="Gene3D" id="1.20.970.10">
    <property type="entry name" value="Transferase, Pyrimidine Nucleoside Phosphorylase, Chain C"/>
    <property type="match status" value="1"/>
</dbReference>
<dbReference type="PANTHER" id="PTHR10515:SF0">
    <property type="entry name" value="THYMIDINE PHOSPHORYLASE"/>
    <property type="match status" value="1"/>
</dbReference>
<sequence>MNIYDIIEKKKHGQELTKEEINYFVDGYTKGEIPDYQISALLMAICLKNLNLDETVNLANAMLNSGDLVDLSKIKGIKVDKHSTGGVGDTTSLVLGPLVASAGLVFAKMSGRGLGHTGGTLDKLESIPGMRIDLQMDEFINNSNKIGISIIGQTADITPADKKLYALRDSTATVDNISLIASSIMSKKLAVGADALVLDVKVGSGAFMKDVESATKLSEIMVSLGKKFNHKTKALITSMDEPLGFAVGNSLEVIEAINTLKGQGPQDLRQLCLALGSKLLLMSNFADDEDEAKEILETNIRNGKAFEKFKEFVKAQGGDISYIDDTSKFKLSKYKVEIVSKDEGYVKKIDALLIGEIARDLGAGRITKESKIDLGAGIILNKKIDDFVKKGELLATFYTDKEKDINLQVENIYKAYEIGEKNKETHKLIYKEID</sequence>
<dbReference type="SUPFAM" id="SSF54680">
    <property type="entry name" value="Pyrimidine nucleoside phosphorylase C-terminal domain"/>
    <property type="match status" value="1"/>
</dbReference>
<comment type="catalytic activity">
    <reaction evidence="9">
        <text>uridine + phosphate = alpha-D-ribose 1-phosphate + uracil</text>
        <dbReference type="Rhea" id="RHEA:24388"/>
        <dbReference type="ChEBI" id="CHEBI:16704"/>
        <dbReference type="ChEBI" id="CHEBI:17568"/>
        <dbReference type="ChEBI" id="CHEBI:43474"/>
        <dbReference type="ChEBI" id="CHEBI:57720"/>
        <dbReference type="EC" id="2.4.2.2"/>
    </reaction>
</comment>
<dbReference type="Pfam" id="PF02885">
    <property type="entry name" value="Glycos_trans_3N"/>
    <property type="match status" value="1"/>
</dbReference>
<proteinExistence type="inferred from homology"/>
<dbReference type="Proteomes" id="UP001236559">
    <property type="component" value="Unassembled WGS sequence"/>
</dbReference>
<evidence type="ECO:0000256" key="10">
    <source>
        <dbReference type="ARBA" id="ARBA00048525"/>
    </source>
</evidence>
<dbReference type="SUPFAM" id="SSF52418">
    <property type="entry name" value="Nucleoside phosphorylase/phosphoribosyltransferase catalytic domain"/>
    <property type="match status" value="1"/>
</dbReference>
<evidence type="ECO:0000256" key="7">
    <source>
        <dbReference type="ARBA" id="ARBA00022676"/>
    </source>
</evidence>
<comment type="caution">
    <text evidence="12">The sequence shown here is derived from an EMBL/GenBank/DDBJ whole genome shotgun (WGS) entry which is preliminary data.</text>
</comment>
<dbReference type="SMART" id="SM00941">
    <property type="entry name" value="PYNP_C"/>
    <property type="match status" value="1"/>
</dbReference>
<dbReference type="EMBL" id="JAUSTN010000001">
    <property type="protein sequence ID" value="MDQ0274173.1"/>
    <property type="molecule type" value="Genomic_DNA"/>
</dbReference>
<comment type="subunit">
    <text evidence="4">Homodimer.</text>
</comment>
<feature type="domain" description="Pyrimidine nucleoside phosphorylase C-terminal" evidence="11">
    <location>
        <begin position="345"/>
        <end position="419"/>
    </location>
</feature>
<dbReference type="InterPro" id="IPR018090">
    <property type="entry name" value="Pyrmidine_PPas_bac/euk"/>
</dbReference>
<dbReference type="InterPro" id="IPR035902">
    <property type="entry name" value="Nuc_phospho_transferase"/>
</dbReference>
<name>A0ABU0AUQ8_9FIRM</name>
<evidence type="ECO:0000256" key="2">
    <source>
        <dbReference type="ARBA" id="ARBA00003877"/>
    </source>
</evidence>
<dbReference type="PROSITE" id="PS00647">
    <property type="entry name" value="THYMID_PHOSPHORYLASE"/>
    <property type="match status" value="1"/>
</dbReference>
<evidence type="ECO:0000256" key="5">
    <source>
        <dbReference type="ARBA" id="ARBA00011889"/>
    </source>
</evidence>
<dbReference type="RefSeq" id="WP_023056350.1">
    <property type="nucleotide sequence ID" value="NZ_JAUSTN010000001.1"/>
</dbReference>
<evidence type="ECO:0000256" key="3">
    <source>
        <dbReference type="ARBA" id="ARBA00006915"/>
    </source>
</evidence>
<organism evidence="12 13">
    <name type="scientific">Peptoniphilus koenoeneniae</name>
    <dbReference type="NCBI Taxonomy" id="507751"/>
    <lineage>
        <taxon>Bacteria</taxon>
        <taxon>Bacillati</taxon>
        <taxon>Bacillota</taxon>
        <taxon>Tissierellia</taxon>
        <taxon>Tissierellales</taxon>
        <taxon>Peptoniphilaceae</taxon>
        <taxon>Peptoniphilus</taxon>
    </lineage>
</organism>
<dbReference type="InterPro" id="IPR017459">
    <property type="entry name" value="Glycosyl_Trfase_fam3_N_dom"/>
</dbReference>
<reference evidence="12 13" key="1">
    <citation type="submission" date="2023-07" db="EMBL/GenBank/DDBJ databases">
        <title>Genomic Encyclopedia of Type Strains, Phase IV (KMG-IV): sequencing the most valuable type-strain genomes for metagenomic binning, comparative biology and taxonomic classification.</title>
        <authorList>
            <person name="Goeker M."/>
        </authorList>
    </citation>
    <scope>NUCLEOTIDE SEQUENCE [LARGE SCALE GENOMIC DNA]</scope>
    <source>
        <strain evidence="12 13">DSM 22616</strain>
    </source>
</reference>
<dbReference type="Gene3D" id="3.40.1030.10">
    <property type="entry name" value="Nucleoside phosphorylase/phosphoribosyltransferase catalytic domain"/>
    <property type="match status" value="1"/>
</dbReference>
<dbReference type="InterPro" id="IPR000312">
    <property type="entry name" value="Glycosyl_Trfase_fam3"/>
</dbReference>
<dbReference type="PIRSF" id="PIRSF000478">
    <property type="entry name" value="TP_PyNP"/>
    <property type="match status" value="1"/>
</dbReference>
<gene>
    <name evidence="12" type="ORF">J2S72_000169</name>
</gene>
<dbReference type="NCBIfam" id="NF004747">
    <property type="entry name" value="PRK06078.1"/>
    <property type="match status" value="1"/>
</dbReference>
<dbReference type="InterPro" id="IPR017872">
    <property type="entry name" value="Pyrmidine_PPase_CS"/>
</dbReference>
<dbReference type="PANTHER" id="PTHR10515">
    <property type="entry name" value="THYMIDINE PHOSPHORYLASE"/>
    <property type="match status" value="1"/>
</dbReference>
<dbReference type="InterPro" id="IPR036566">
    <property type="entry name" value="PYNP-like_C_sf"/>
</dbReference>
<dbReference type="Pfam" id="PF00591">
    <property type="entry name" value="Glycos_transf_3"/>
    <property type="match status" value="1"/>
</dbReference>
<keyword evidence="8 12" id="KW-0808">Transferase</keyword>
<evidence type="ECO:0000256" key="8">
    <source>
        <dbReference type="ARBA" id="ARBA00022679"/>
    </source>
</evidence>
<dbReference type="InterPro" id="IPR013102">
    <property type="entry name" value="PYNP_C"/>
</dbReference>
<evidence type="ECO:0000256" key="1">
    <source>
        <dbReference type="ARBA" id="ARBA00001066"/>
    </source>
</evidence>
<keyword evidence="7 12" id="KW-0328">Glycosyltransferase</keyword>
<evidence type="ECO:0000256" key="6">
    <source>
        <dbReference type="ARBA" id="ARBA00014680"/>
    </source>
</evidence>
<dbReference type="SUPFAM" id="SSF47648">
    <property type="entry name" value="Nucleoside phosphorylase/phosphoribosyltransferase N-terminal domain"/>
    <property type="match status" value="1"/>
</dbReference>
<dbReference type="NCBIfam" id="TIGR02644">
    <property type="entry name" value="Y_phosphoryl"/>
    <property type="match status" value="1"/>
</dbReference>
<evidence type="ECO:0000259" key="11">
    <source>
        <dbReference type="SMART" id="SM00941"/>
    </source>
</evidence>